<dbReference type="SUPFAM" id="SSF55909">
    <property type="entry name" value="Pentein"/>
    <property type="match status" value="1"/>
</dbReference>
<dbReference type="InterPro" id="IPR004303">
    <property type="entry name" value="PAD"/>
</dbReference>
<dbReference type="InterPro" id="IPR013530">
    <property type="entry name" value="PAD_C"/>
</dbReference>
<feature type="chain" id="PRO_5045627566" description="Protein-arginine deiminase C-terminal domain-containing protein" evidence="1">
    <location>
        <begin position="26"/>
        <end position="695"/>
    </location>
</feature>
<proteinExistence type="predicted"/>
<protein>
    <recommendedName>
        <fullName evidence="2">Protein-arginine deiminase C-terminal domain-containing protein</fullName>
    </recommendedName>
</protein>
<feature type="signal peptide" evidence="1">
    <location>
        <begin position="1"/>
        <end position="25"/>
    </location>
</feature>
<comment type="caution">
    <text evidence="3">The sequence shown here is derived from an EMBL/GenBank/DDBJ whole genome shotgun (WGS) entry which is preliminary data.</text>
</comment>
<dbReference type="SUPFAM" id="SSF110083">
    <property type="entry name" value="Peptidylarginine deiminase Pad4, middle domain"/>
    <property type="match status" value="1"/>
</dbReference>
<sequence length="695" mass="73670">MRRWTAALATATLLTAGTPALTAWAAPTQHPTGNRGGLLTADLNRGGLPAEGVHRTSLLAADTNLLTARVNRDTLLTADVDRDGRLTAADAAGRDTWTDKRGAIFLPNLDDDERRCTVAPADLDAPGRAVDDILAACNDAADDRINGPRDAADLAPLKIDALRNISSAATGTLTLSPANKARIFAEGESAHGAGNLVNGEAMHGGNTIVNGGPTHLGSAPVNGGAAQVDGALASSGARGGGGDLVGARPVGVLSATQLRRGVRLGLEGRDVVRDPARWDGRITVTLTVRDRGRDTTDVVQLRVAPLMLQNDLQPARTVLAGRPNTGPGWWGGSAPYQDGVPGEWEPFARTLRAASASAGARVKFVTGTADGWKDMWLQDTFEPATASMPAVGGPHTMRILIRSGNVWDFDGVATPRPAGRLIYRDLRGPDVGVVQELATKASPGLDDLLNMGGNLETLPPYDGYPQGRIVYGAGERHPDPAYLRMVTGQGYQPPVVIDTSWLMVGHADETTHVVRANNARGWTLAVADPRLAAQLLRDVQKRGGGNQRLFADTNSTSKPTVDSLLTELADNEAAAQHIDKQLAILLKATGLRPDELVRLPVFFDRVPEYGLLKALTPGLVNGLSLTDRQFAVPDPHGPKLNGRDVFRQSAERALALNGVRVHWVENFFWSHLGGGEVHCATNALRDVSGATPWWS</sequence>
<reference evidence="4" key="1">
    <citation type="journal article" date="2019" name="Int. J. Syst. Evol. Microbiol.">
        <title>The Global Catalogue of Microorganisms (GCM) 10K type strain sequencing project: providing services to taxonomists for standard genome sequencing and annotation.</title>
        <authorList>
            <consortium name="The Broad Institute Genomics Platform"/>
            <consortium name="The Broad Institute Genome Sequencing Center for Infectious Disease"/>
            <person name="Wu L."/>
            <person name="Ma J."/>
        </authorList>
    </citation>
    <scope>NUCLEOTIDE SEQUENCE [LARGE SCALE GENOMIC DNA]</scope>
    <source>
        <strain evidence="4">JCM 14307</strain>
    </source>
</reference>
<dbReference type="PANTHER" id="PTHR10837:SF8">
    <property type="entry name" value="PROTEIN-ARGININE DEIMINASE"/>
    <property type="match status" value="1"/>
</dbReference>
<dbReference type="Proteomes" id="UP001500280">
    <property type="component" value="Unassembled WGS sequence"/>
</dbReference>
<name>A0ABP4UR21_9ACTN</name>
<gene>
    <name evidence="3" type="ORF">GCM10009745_63950</name>
</gene>
<dbReference type="RefSeq" id="WP_344160238.1">
    <property type="nucleotide sequence ID" value="NZ_BAAANF010000022.1"/>
</dbReference>
<keyword evidence="4" id="KW-1185">Reference proteome</keyword>
<organism evidence="3 4">
    <name type="scientific">Kribbella yunnanensis</name>
    <dbReference type="NCBI Taxonomy" id="190194"/>
    <lineage>
        <taxon>Bacteria</taxon>
        <taxon>Bacillati</taxon>
        <taxon>Actinomycetota</taxon>
        <taxon>Actinomycetes</taxon>
        <taxon>Propionibacteriales</taxon>
        <taxon>Kribbellaceae</taxon>
        <taxon>Kribbella</taxon>
    </lineage>
</organism>
<accession>A0ABP4UR21</accession>
<dbReference type="Pfam" id="PF03068">
    <property type="entry name" value="PAD"/>
    <property type="match status" value="1"/>
</dbReference>
<dbReference type="Gene3D" id="3.75.10.10">
    <property type="entry name" value="L-arginine/glycine Amidinotransferase, Chain A"/>
    <property type="match status" value="1"/>
</dbReference>
<evidence type="ECO:0000256" key="1">
    <source>
        <dbReference type="SAM" id="SignalP"/>
    </source>
</evidence>
<evidence type="ECO:0000259" key="2">
    <source>
        <dbReference type="Pfam" id="PF03068"/>
    </source>
</evidence>
<dbReference type="PANTHER" id="PTHR10837">
    <property type="entry name" value="PEPTIDYLARGININE DEIMINASE"/>
    <property type="match status" value="1"/>
</dbReference>
<dbReference type="EMBL" id="BAAANF010000022">
    <property type="protein sequence ID" value="GAA1707321.1"/>
    <property type="molecule type" value="Genomic_DNA"/>
</dbReference>
<dbReference type="InterPro" id="IPR036556">
    <property type="entry name" value="PAD_central_sf"/>
</dbReference>
<evidence type="ECO:0000313" key="4">
    <source>
        <dbReference type="Proteomes" id="UP001500280"/>
    </source>
</evidence>
<keyword evidence="1" id="KW-0732">Signal</keyword>
<evidence type="ECO:0000313" key="3">
    <source>
        <dbReference type="EMBL" id="GAA1707321.1"/>
    </source>
</evidence>
<feature type="domain" description="Protein-arginine deiminase C-terminal" evidence="2">
    <location>
        <begin position="295"/>
        <end position="694"/>
    </location>
</feature>
<dbReference type="Gene3D" id="2.60.40.1700">
    <property type="entry name" value="Protein-arginine deiminase, central domain"/>
    <property type="match status" value="1"/>
</dbReference>